<evidence type="ECO:0000313" key="5">
    <source>
        <dbReference type="EMBL" id="KAJ2905240.1"/>
    </source>
</evidence>
<name>A0AAD5RXQ5_9PEZI</name>
<accession>A0AAD5RXQ5</accession>
<protein>
    <recommendedName>
        <fullName evidence="7">KOW domain-containing protein</fullName>
    </recommendedName>
</protein>
<keyword evidence="3" id="KW-0687">Ribonucleoprotein</keyword>
<feature type="region of interest" description="Disordered" evidence="4">
    <location>
        <begin position="15"/>
        <end position="37"/>
    </location>
</feature>
<feature type="region of interest" description="Disordered" evidence="4">
    <location>
        <begin position="286"/>
        <end position="308"/>
    </location>
</feature>
<dbReference type="GO" id="GO:1990904">
    <property type="term" value="C:ribonucleoprotein complex"/>
    <property type="evidence" value="ECO:0007669"/>
    <property type="project" value="UniProtKB-KW"/>
</dbReference>
<reference evidence="5" key="1">
    <citation type="submission" date="2022-07" db="EMBL/GenBank/DDBJ databases">
        <title>Draft genome sequence of Zalerion maritima ATCC 34329, a (micro)plastics degrading marine fungus.</title>
        <authorList>
            <person name="Paco A."/>
            <person name="Goncalves M.F.M."/>
            <person name="Rocha-Santos T.A.P."/>
            <person name="Alves A."/>
        </authorList>
    </citation>
    <scope>NUCLEOTIDE SEQUENCE</scope>
    <source>
        <strain evidence="5">ATCC 34329</strain>
    </source>
</reference>
<dbReference type="PANTHER" id="PTHR12903">
    <property type="entry name" value="MITOCHONDRIAL RIBOSOMAL PROTEIN L24"/>
    <property type="match status" value="1"/>
</dbReference>
<feature type="compositionally biased region" description="Polar residues" evidence="4">
    <location>
        <begin position="346"/>
        <end position="363"/>
    </location>
</feature>
<dbReference type="InterPro" id="IPR041988">
    <property type="entry name" value="Ribosomal_uL24_KOW"/>
</dbReference>
<keyword evidence="2" id="KW-0689">Ribosomal protein</keyword>
<feature type="compositionally biased region" description="Basic and acidic residues" evidence="4">
    <location>
        <begin position="15"/>
        <end position="33"/>
    </location>
</feature>
<dbReference type="Proteomes" id="UP001201980">
    <property type="component" value="Unassembled WGS sequence"/>
</dbReference>
<dbReference type="GO" id="GO:0006412">
    <property type="term" value="P:translation"/>
    <property type="evidence" value="ECO:0007669"/>
    <property type="project" value="InterPro"/>
</dbReference>
<dbReference type="CDD" id="cd06089">
    <property type="entry name" value="KOW_RPL26"/>
    <property type="match status" value="1"/>
</dbReference>
<evidence type="ECO:0000256" key="1">
    <source>
        <dbReference type="ARBA" id="ARBA00010618"/>
    </source>
</evidence>
<sequence length="363" mass="41745">MQRIARLTKMAERKAMRVKKKADEQAAREERTKRMFGQGKAVTAYRRSKIQARVRQREDWELGPLAPKRDVVPNYYGMPADRIVHYKLFDHELDARSAWCGGRHTMCLAVGDRVVVMEGQSKGKIGTIGAIDRTRMEVSLGDLTKVNIRAPDPWLLTFRDRPVASGDASIPISWVRLVHPLPDPVTGIVKDTVIHQLVASGVAKDRPTRVSSWTRVVPRLNIAIPWPTQKEQEKPTHKDDTVRIDLERTTFVPTLLRPPMPPTVINEMRNYYSRYRTRHEDEWVAKKEKADEDHKARSRHQELSMRTPLQSMHLLKRLKRKLVGPPRLSEDVLERIGQVIAKNRPQKVQQLANKQSPAEKSSK</sequence>
<dbReference type="InterPro" id="IPR008991">
    <property type="entry name" value="Translation_prot_SH3-like_sf"/>
</dbReference>
<comment type="similarity">
    <text evidence="1">Belongs to the universal ribosomal protein uL24 family.</text>
</comment>
<keyword evidence="6" id="KW-1185">Reference proteome</keyword>
<comment type="caution">
    <text evidence="5">The sequence shown here is derived from an EMBL/GenBank/DDBJ whole genome shotgun (WGS) entry which is preliminary data.</text>
</comment>
<proteinExistence type="inferred from homology"/>
<dbReference type="AlphaFoldDB" id="A0AAD5RXQ5"/>
<dbReference type="GO" id="GO:0005840">
    <property type="term" value="C:ribosome"/>
    <property type="evidence" value="ECO:0007669"/>
    <property type="project" value="UniProtKB-KW"/>
</dbReference>
<dbReference type="Pfam" id="PF22682">
    <property type="entry name" value="Ribosomal_uL24m-like"/>
    <property type="match status" value="1"/>
</dbReference>
<feature type="region of interest" description="Disordered" evidence="4">
    <location>
        <begin position="344"/>
        <end position="363"/>
    </location>
</feature>
<evidence type="ECO:0000313" key="6">
    <source>
        <dbReference type="Proteomes" id="UP001201980"/>
    </source>
</evidence>
<evidence type="ECO:0008006" key="7">
    <source>
        <dbReference type="Google" id="ProtNLM"/>
    </source>
</evidence>
<evidence type="ECO:0000256" key="2">
    <source>
        <dbReference type="ARBA" id="ARBA00022980"/>
    </source>
</evidence>
<dbReference type="InterPro" id="IPR014722">
    <property type="entry name" value="Rib_uL2_dom2"/>
</dbReference>
<dbReference type="InterPro" id="IPR003256">
    <property type="entry name" value="Ribosomal_uL24"/>
</dbReference>
<dbReference type="InterPro" id="IPR005825">
    <property type="entry name" value="Ribosomal_uL24_CS"/>
</dbReference>
<evidence type="ECO:0000256" key="3">
    <source>
        <dbReference type="ARBA" id="ARBA00023274"/>
    </source>
</evidence>
<dbReference type="GO" id="GO:0003723">
    <property type="term" value="F:RNA binding"/>
    <property type="evidence" value="ECO:0007669"/>
    <property type="project" value="InterPro"/>
</dbReference>
<dbReference type="GO" id="GO:0003735">
    <property type="term" value="F:structural constituent of ribosome"/>
    <property type="evidence" value="ECO:0007669"/>
    <property type="project" value="InterPro"/>
</dbReference>
<dbReference type="Gene3D" id="2.30.30.30">
    <property type="match status" value="1"/>
</dbReference>
<dbReference type="PROSITE" id="PS01108">
    <property type="entry name" value="RIBOSOMAL_L24"/>
    <property type="match status" value="1"/>
</dbReference>
<organism evidence="5 6">
    <name type="scientific">Zalerion maritima</name>
    <dbReference type="NCBI Taxonomy" id="339359"/>
    <lineage>
        <taxon>Eukaryota</taxon>
        <taxon>Fungi</taxon>
        <taxon>Dikarya</taxon>
        <taxon>Ascomycota</taxon>
        <taxon>Pezizomycotina</taxon>
        <taxon>Sordariomycetes</taxon>
        <taxon>Lulworthiomycetidae</taxon>
        <taxon>Lulworthiales</taxon>
        <taxon>Lulworthiaceae</taxon>
        <taxon>Zalerion</taxon>
    </lineage>
</organism>
<feature type="compositionally biased region" description="Basic and acidic residues" evidence="4">
    <location>
        <begin position="286"/>
        <end position="303"/>
    </location>
</feature>
<dbReference type="SUPFAM" id="SSF50104">
    <property type="entry name" value="Translation proteins SH3-like domain"/>
    <property type="match status" value="1"/>
</dbReference>
<dbReference type="EMBL" id="JAKWBI020000035">
    <property type="protein sequence ID" value="KAJ2905240.1"/>
    <property type="molecule type" value="Genomic_DNA"/>
</dbReference>
<gene>
    <name evidence="5" type="ORF">MKZ38_005942</name>
</gene>
<evidence type="ECO:0000256" key="4">
    <source>
        <dbReference type="SAM" id="MobiDB-lite"/>
    </source>
</evidence>